<proteinExistence type="predicted"/>
<dbReference type="AlphaFoldDB" id="A0A4Y7L029"/>
<evidence type="ECO:0000313" key="1">
    <source>
        <dbReference type="EMBL" id="RZC78903.1"/>
    </source>
</evidence>
<protein>
    <submittedName>
        <fullName evidence="1">Uncharacterized protein</fullName>
    </submittedName>
</protein>
<sequence length="138" mass="15841">MSKHNYLVDPMVVNKLKQNHEERSIFGCKEEEIQSVFADAGFLLEIALVQYYENLDDAASAINDYYFISGPSFPADIYITVRKKLMKKIYLKTLLAPLYRVTGSFPLNDGVNGSLVMFIFSVFLHYVDLQVILADQRF</sequence>
<dbReference type="EMBL" id="CM010723">
    <property type="protein sequence ID" value="RZC78903.1"/>
    <property type="molecule type" value="Genomic_DNA"/>
</dbReference>
<name>A0A4Y7L029_PAPSO</name>
<dbReference type="Proteomes" id="UP000316621">
    <property type="component" value="Chromosome 9"/>
</dbReference>
<reference evidence="1 2" key="1">
    <citation type="journal article" date="2018" name="Science">
        <title>The opium poppy genome and morphinan production.</title>
        <authorList>
            <person name="Guo L."/>
            <person name="Winzer T."/>
            <person name="Yang X."/>
            <person name="Li Y."/>
            <person name="Ning Z."/>
            <person name="He Z."/>
            <person name="Teodor R."/>
            <person name="Lu Y."/>
            <person name="Bowser T.A."/>
            <person name="Graham I.A."/>
            <person name="Ye K."/>
        </authorList>
    </citation>
    <scope>NUCLEOTIDE SEQUENCE [LARGE SCALE GENOMIC DNA]</scope>
    <source>
        <strain evidence="2">cv. HN1</strain>
        <tissue evidence="1">Leaves</tissue>
    </source>
</reference>
<accession>A0A4Y7L029</accession>
<organism evidence="1 2">
    <name type="scientific">Papaver somniferum</name>
    <name type="common">Opium poppy</name>
    <dbReference type="NCBI Taxonomy" id="3469"/>
    <lineage>
        <taxon>Eukaryota</taxon>
        <taxon>Viridiplantae</taxon>
        <taxon>Streptophyta</taxon>
        <taxon>Embryophyta</taxon>
        <taxon>Tracheophyta</taxon>
        <taxon>Spermatophyta</taxon>
        <taxon>Magnoliopsida</taxon>
        <taxon>Ranunculales</taxon>
        <taxon>Papaveraceae</taxon>
        <taxon>Papaveroideae</taxon>
        <taxon>Papaver</taxon>
    </lineage>
</organism>
<gene>
    <name evidence="1" type="ORF">C5167_003911</name>
</gene>
<evidence type="ECO:0000313" key="2">
    <source>
        <dbReference type="Proteomes" id="UP000316621"/>
    </source>
</evidence>
<keyword evidence="2" id="KW-1185">Reference proteome</keyword>
<dbReference type="Gramene" id="RZC78903">
    <property type="protein sequence ID" value="RZC78903"/>
    <property type="gene ID" value="C5167_003911"/>
</dbReference>